<comment type="caution">
    <text evidence="1">The sequence shown here is derived from an EMBL/GenBank/DDBJ whole genome shotgun (WGS) entry which is preliminary data.</text>
</comment>
<proteinExistence type="predicted"/>
<dbReference type="STRING" id="333140.AWW68_06260"/>
<dbReference type="AlphaFoldDB" id="A0A150XI18"/>
<gene>
    <name evidence="1" type="ORF">AWW68_06260</name>
</gene>
<dbReference type="EMBL" id="LRPC01000001">
    <property type="protein sequence ID" value="KYG78367.1"/>
    <property type="molecule type" value="Genomic_DNA"/>
</dbReference>
<dbReference type="Proteomes" id="UP000075606">
    <property type="component" value="Unassembled WGS sequence"/>
</dbReference>
<name>A0A150XI18_9BACT</name>
<dbReference type="InterPro" id="IPR011990">
    <property type="entry name" value="TPR-like_helical_dom_sf"/>
</dbReference>
<evidence type="ECO:0008006" key="3">
    <source>
        <dbReference type="Google" id="ProtNLM"/>
    </source>
</evidence>
<dbReference type="Gene3D" id="1.25.40.10">
    <property type="entry name" value="Tetratricopeptide repeat domain"/>
    <property type="match status" value="1"/>
</dbReference>
<keyword evidence="2" id="KW-1185">Reference proteome</keyword>
<reference evidence="1 2" key="1">
    <citation type="submission" date="2016-01" db="EMBL/GenBank/DDBJ databases">
        <title>Genome sequencing of Roseivirga spongicola UST030701-084.</title>
        <authorList>
            <person name="Selvaratnam C."/>
            <person name="Thevarajoo S."/>
            <person name="Goh K.M."/>
            <person name="Ee R."/>
            <person name="Chan K.-G."/>
            <person name="Chong C.S."/>
        </authorList>
    </citation>
    <scope>NUCLEOTIDE SEQUENCE [LARGE SCALE GENOMIC DNA]</scope>
    <source>
        <strain evidence="1 2">UST030701-084</strain>
    </source>
</reference>
<accession>A0A150XI18</accession>
<evidence type="ECO:0000313" key="1">
    <source>
        <dbReference type="EMBL" id="KYG78367.1"/>
    </source>
</evidence>
<evidence type="ECO:0000313" key="2">
    <source>
        <dbReference type="Proteomes" id="UP000075606"/>
    </source>
</evidence>
<sequence>MALQLQITDAVDNMYNFKFHKAEVEFNWMKYNYPDHPLPYFLFGISTWWQMMPNLDKESPLGDEFLAYMDTTITKAEAIYDADESNIEAAFFLAGAHGFVGRYHSEKKNWMRAASAGKNALKYLEITQGNESFSPEILFGDALFNYYSIWIRETYPMLRPVLLFFPKGDKELGLKQLNEVAKNAFYTRIEATYFLMRIKAFETNETFDALRLGEYVHQKYPDNAYFHRFYARMLYTVGQYDKAAAESTEILNRIEQGQAGYEEISGRYASFYLGHLNKMKKHDDVAATHFQNVINFTESLVDEEDSGYYLYSQYYLAEYEVESGQYESAMDRIDIIRDNTKRRESLNEKARDLKKEIKKRT</sequence>
<protein>
    <recommendedName>
        <fullName evidence="3">Tol-pal system protein YbgF</fullName>
    </recommendedName>
</protein>
<organism evidence="1 2">
    <name type="scientific">Roseivirga spongicola</name>
    <dbReference type="NCBI Taxonomy" id="333140"/>
    <lineage>
        <taxon>Bacteria</taxon>
        <taxon>Pseudomonadati</taxon>
        <taxon>Bacteroidota</taxon>
        <taxon>Cytophagia</taxon>
        <taxon>Cytophagales</taxon>
        <taxon>Roseivirgaceae</taxon>
        <taxon>Roseivirga</taxon>
    </lineage>
</organism>
<dbReference type="SUPFAM" id="SSF48452">
    <property type="entry name" value="TPR-like"/>
    <property type="match status" value="1"/>
</dbReference>